<evidence type="ECO:0000256" key="1">
    <source>
        <dbReference type="SAM" id="MobiDB-lite"/>
    </source>
</evidence>
<feature type="domain" description="Endonuclease/exonuclease/phosphatase" evidence="2">
    <location>
        <begin position="62"/>
        <end position="177"/>
    </location>
</feature>
<dbReference type="RefSeq" id="XP_071901311.1">
    <property type="nucleotide sequence ID" value="XM_072045210.1"/>
</dbReference>
<dbReference type="Pfam" id="PF03372">
    <property type="entry name" value="Exo_endo_phos"/>
    <property type="match status" value="1"/>
</dbReference>
<evidence type="ECO:0000313" key="3">
    <source>
        <dbReference type="Proteomes" id="UP001652660"/>
    </source>
</evidence>
<dbReference type="PANTHER" id="PTHR33710">
    <property type="entry name" value="BNAC02G09200D PROTEIN"/>
    <property type="match status" value="1"/>
</dbReference>
<sequence length="214" mass="24528">MEKIKIGDGGNSEPKAKEMENEAHEDQEREDEDRNDDPFKDLPKIQSQMFPSPVTFSGIHAKCTAQERQVLWADLLRDKPASAPWFLVGDFNVIISEREKRGGLPFRTREGVDFLQFMAEAGVSDVSFSGSRFTWCNNRPGTARIWKRLDRLLVNGAALHLQHQVAVQHLGRDPSDHSPLLLSVVTRLDDKPRPFRFLNFWTMHKGFLDIIRDC</sequence>
<dbReference type="PANTHER" id="PTHR33710:SF54">
    <property type="entry name" value="NON-LTR RETROELEMENT REVERSE TRANSCRIPTASE"/>
    <property type="match status" value="1"/>
</dbReference>
<name>A0ABM4U205_COFAR</name>
<dbReference type="Gene3D" id="3.60.10.10">
    <property type="entry name" value="Endonuclease/exonuclease/phosphatase"/>
    <property type="match status" value="1"/>
</dbReference>
<evidence type="ECO:0000259" key="2">
    <source>
        <dbReference type="Pfam" id="PF03372"/>
    </source>
</evidence>
<keyword evidence="3" id="KW-1185">Reference proteome</keyword>
<accession>A0ABM4U205</accession>
<evidence type="ECO:0000313" key="4">
    <source>
        <dbReference type="RefSeq" id="XP_071901311.1"/>
    </source>
</evidence>
<reference evidence="3" key="1">
    <citation type="journal article" date="2025" name="Foods">
        <title>Unveiling the Microbial Signatures of Arabica Coffee Cherries: Insights into Ripeness Specific Diversity, Functional Traits, and Implications for Quality and Safety.</title>
        <authorList>
            <consortium name="RefSeq"/>
            <person name="Tenea G.N."/>
            <person name="Cifuentes V."/>
            <person name="Reyes P."/>
            <person name="Cevallos-Vallejos M."/>
        </authorList>
    </citation>
    <scope>NUCLEOTIDE SEQUENCE [LARGE SCALE GENOMIC DNA]</scope>
</reference>
<gene>
    <name evidence="4" type="primary">LOC113738578</name>
</gene>
<dbReference type="SUPFAM" id="SSF56219">
    <property type="entry name" value="DNase I-like"/>
    <property type="match status" value="1"/>
</dbReference>
<dbReference type="InterPro" id="IPR005135">
    <property type="entry name" value="Endo/exonuclease/phosphatase"/>
</dbReference>
<protein>
    <recommendedName>
        <fullName evidence="2">Endonuclease/exonuclease/phosphatase domain-containing protein</fullName>
    </recommendedName>
</protein>
<feature type="region of interest" description="Disordered" evidence="1">
    <location>
        <begin position="1"/>
        <end position="44"/>
    </location>
</feature>
<feature type="compositionally biased region" description="Basic and acidic residues" evidence="1">
    <location>
        <begin position="14"/>
        <end position="27"/>
    </location>
</feature>
<proteinExistence type="predicted"/>
<dbReference type="Proteomes" id="UP001652660">
    <property type="component" value="Chromosome 1c"/>
</dbReference>
<organism evidence="3 4">
    <name type="scientific">Coffea arabica</name>
    <name type="common">Arabian coffee</name>
    <dbReference type="NCBI Taxonomy" id="13443"/>
    <lineage>
        <taxon>Eukaryota</taxon>
        <taxon>Viridiplantae</taxon>
        <taxon>Streptophyta</taxon>
        <taxon>Embryophyta</taxon>
        <taxon>Tracheophyta</taxon>
        <taxon>Spermatophyta</taxon>
        <taxon>Magnoliopsida</taxon>
        <taxon>eudicotyledons</taxon>
        <taxon>Gunneridae</taxon>
        <taxon>Pentapetalae</taxon>
        <taxon>asterids</taxon>
        <taxon>lamiids</taxon>
        <taxon>Gentianales</taxon>
        <taxon>Rubiaceae</taxon>
        <taxon>Ixoroideae</taxon>
        <taxon>Gardenieae complex</taxon>
        <taxon>Bertiereae - Coffeeae clade</taxon>
        <taxon>Coffeeae</taxon>
        <taxon>Coffea</taxon>
    </lineage>
</organism>
<dbReference type="GeneID" id="113738578"/>
<reference evidence="4" key="2">
    <citation type="submission" date="2025-08" db="UniProtKB">
        <authorList>
            <consortium name="RefSeq"/>
        </authorList>
    </citation>
    <scope>IDENTIFICATION</scope>
    <source>
        <tissue evidence="4">Leaves</tissue>
    </source>
</reference>
<dbReference type="InterPro" id="IPR036691">
    <property type="entry name" value="Endo/exonu/phosph_ase_sf"/>
</dbReference>